<dbReference type="Pfam" id="PF00005">
    <property type="entry name" value="ABC_tran"/>
    <property type="match status" value="1"/>
</dbReference>
<comment type="similarity">
    <text evidence="1">Belongs to the ABC transporter superfamily.</text>
</comment>
<dbReference type="SMART" id="SM00382">
    <property type="entry name" value="AAA"/>
    <property type="match status" value="1"/>
</dbReference>
<evidence type="ECO:0000256" key="4">
    <source>
        <dbReference type="ARBA" id="ARBA00022840"/>
    </source>
</evidence>
<sequence length="340" mass="36984">MIADLPTRSLGDLQALHPGIAHVLRLADPSEPKPDMDFASWLETLDLTKLNRAGLSIENLCTHVETLVRQSETLRGPLDFSLKALSLIAGVDKFGGAEAFDLEIAVGEIVCIVGPTGSGKSRLLADIECLAQGDTPSKRKVLINGAKPDPTLRFGSNHGLIAQVSQNMNFVMDLGVGEFLTMHAECRQATDADGVVADVIVCGNELAGERFTAETPLTQLSGGQSRALMIADTALLSASPIVLIDEIENAGIDRRRALDLLVAREKIVLISTHDPILALMGDKRVVIRHGAIAKIIQTSARERACLVELQRLDARFTEVRQRLRVGETIDDEKFEVRWMR</sequence>
<dbReference type="AlphaFoldDB" id="A0A6B8M167"/>
<dbReference type="InterPro" id="IPR027417">
    <property type="entry name" value="P-loop_NTPase"/>
</dbReference>
<evidence type="ECO:0000256" key="2">
    <source>
        <dbReference type="ARBA" id="ARBA00022448"/>
    </source>
</evidence>
<evidence type="ECO:0000256" key="3">
    <source>
        <dbReference type="ARBA" id="ARBA00022741"/>
    </source>
</evidence>
<evidence type="ECO:0000313" key="7">
    <source>
        <dbReference type="Proteomes" id="UP000422569"/>
    </source>
</evidence>
<dbReference type="InterPro" id="IPR003593">
    <property type="entry name" value="AAA+_ATPase"/>
</dbReference>
<keyword evidence="3" id="KW-0547">Nucleotide-binding</keyword>
<dbReference type="PANTHER" id="PTHR43117">
    <property type="entry name" value="OSMOPROTECTANT IMPORT ATP-BINDING PROTEIN OSMV"/>
    <property type="match status" value="1"/>
</dbReference>
<dbReference type="Gene3D" id="3.40.50.300">
    <property type="entry name" value="P-loop containing nucleotide triphosphate hydrolases"/>
    <property type="match status" value="1"/>
</dbReference>
<dbReference type="EMBL" id="CP044331">
    <property type="protein sequence ID" value="QGM97544.1"/>
    <property type="molecule type" value="Genomic_DNA"/>
</dbReference>
<reference evidence="6 7" key="1">
    <citation type="submission" date="2019-09" db="EMBL/GenBank/DDBJ databases">
        <title>Isolation and complete genome sequencing of Methylocystis species.</title>
        <authorList>
            <person name="Rumah B.L."/>
            <person name="Stead C.E."/>
            <person name="Stevens B.C."/>
            <person name="Minton N.P."/>
            <person name="Grosse-Honebrink A."/>
            <person name="Zhang Y."/>
        </authorList>
    </citation>
    <scope>NUCLEOTIDE SEQUENCE [LARGE SCALE GENOMIC DNA]</scope>
    <source>
        <strain evidence="6 7">BRCS2</strain>
    </source>
</reference>
<name>A0A6B8M167_9HYPH</name>
<dbReference type="PANTHER" id="PTHR43117:SF4">
    <property type="entry name" value="OSMOPROTECTANT IMPORT ATP-BINDING PROTEIN OSMV"/>
    <property type="match status" value="1"/>
</dbReference>
<feature type="domain" description="ABC transporter" evidence="5">
    <location>
        <begin position="82"/>
        <end position="314"/>
    </location>
</feature>
<dbReference type="InterPro" id="IPR003439">
    <property type="entry name" value="ABC_transporter-like_ATP-bd"/>
</dbReference>
<dbReference type="GO" id="GO:0005524">
    <property type="term" value="F:ATP binding"/>
    <property type="evidence" value="ECO:0007669"/>
    <property type="project" value="UniProtKB-KW"/>
</dbReference>
<dbReference type="Proteomes" id="UP000422569">
    <property type="component" value="Chromosome"/>
</dbReference>
<dbReference type="SUPFAM" id="SSF52540">
    <property type="entry name" value="P-loop containing nucleoside triphosphate hydrolases"/>
    <property type="match status" value="1"/>
</dbReference>
<dbReference type="PROSITE" id="PS50893">
    <property type="entry name" value="ABC_TRANSPORTER_2"/>
    <property type="match status" value="1"/>
</dbReference>
<evidence type="ECO:0000313" key="6">
    <source>
        <dbReference type="EMBL" id="QGM97544.1"/>
    </source>
</evidence>
<dbReference type="InterPro" id="IPR017871">
    <property type="entry name" value="ABC_transporter-like_CS"/>
</dbReference>
<proteinExistence type="inferred from homology"/>
<gene>
    <name evidence="6" type="ORF">F7D14_08775</name>
</gene>
<dbReference type="PROSITE" id="PS00211">
    <property type="entry name" value="ABC_TRANSPORTER_1"/>
    <property type="match status" value="1"/>
</dbReference>
<keyword evidence="4 6" id="KW-0067">ATP-binding</keyword>
<evidence type="ECO:0000259" key="5">
    <source>
        <dbReference type="PROSITE" id="PS50893"/>
    </source>
</evidence>
<evidence type="ECO:0000256" key="1">
    <source>
        <dbReference type="ARBA" id="ARBA00005417"/>
    </source>
</evidence>
<organism evidence="6 7">
    <name type="scientific">Methylocystis parvus</name>
    <dbReference type="NCBI Taxonomy" id="134"/>
    <lineage>
        <taxon>Bacteria</taxon>
        <taxon>Pseudomonadati</taxon>
        <taxon>Pseudomonadota</taxon>
        <taxon>Alphaproteobacteria</taxon>
        <taxon>Hyphomicrobiales</taxon>
        <taxon>Methylocystaceae</taxon>
        <taxon>Methylocystis</taxon>
    </lineage>
</organism>
<dbReference type="GO" id="GO:0016887">
    <property type="term" value="F:ATP hydrolysis activity"/>
    <property type="evidence" value="ECO:0007669"/>
    <property type="project" value="InterPro"/>
</dbReference>
<keyword evidence="2" id="KW-0813">Transport</keyword>
<keyword evidence="7" id="KW-1185">Reference proteome</keyword>
<protein>
    <submittedName>
        <fullName evidence="6">ATP-binding cassette domain-containing protein</fullName>
    </submittedName>
</protein>
<dbReference type="KEGG" id="mpar:F7D14_08775"/>
<dbReference type="RefSeq" id="WP_016920375.1">
    <property type="nucleotide sequence ID" value="NZ_CP044331.1"/>
</dbReference>
<accession>A0A6B8M167</accession>